<gene>
    <name evidence="1" type="ORF">NTEN_LOCUS24165</name>
</gene>
<dbReference type="Proteomes" id="UP000479000">
    <property type="component" value="Unassembled WGS sequence"/>
</dbReference>
<evidence type="ECO:0000313" key="2">
    <source>
        <dbReference type="Proteomes" id="UP000479000"/>
    </source>
</evidence>
<reference evidence="1 2" key="1">
    <citation type="submission" date="2020-02" db="EMBL/GenBank/DDBJ databases">
        <authorList>
            <person name="Ferguson B K."/>
        </authorList>
    </citation>
    <scope>NUCLEOTIDE SEQUENCE [LARGE SCALE GENOMIC DNA]</scope>
</reference>
<keyword evidence="2" id="KW-1185">Reference proteome</keyword>
<dbReference type="EMBL" id="CADCXU010035412">
    <property type="protein sequence ID" value="CAB0020593.1"/>
    <property type="molecule type" value="Genomic_DNA"/>
</dbReference>
<evidence type="ECO:0000313" key="1">
    <source>
        <dbReference type="EMBL" id="CAB0020593.1"/>
    </source>
</evidence>
<organism evidence="1 2">
    <name type="scientific">Nesidiocoris tenuis</name>
    <dbReference type="NCBI Taxonomy" id="355587"/>
    <lineage>
        <taxon>Eukaryota</taxon>
        <taxon>Metazoa</taxon>
        <taxon>Ecdysozoa</taxon>
        <taxon>Arthropoda</taxon>
        <taxon>Hexapoda</taxon>
        <taxon>Insecta</taxon>
        <taxon>Pterygota</taxon>
        <taxon>Neoptera</taxon>
        <taxon>Paraneoptera</taxon>
        <taxon>Hemiptera</taxon>
        <taxon>Heteroptera</taxon>
        <taxon>Panheteroptera</taxon>
        <taxon>Cimicomorpha</taxon>
        <taxon>Miridae</taxon>
        <taxon>Dicyphina</taxon>
        <taxon>Nesidiocoris</taxon>
    </lineage>
</organism>
<name>A0A6H5HUA9_9HEMI</name>
<proteinExistence type="predicted"/>
<sequence>MEMGNLKMIILDLRTNNSTATPSGQNGLVEGLSGVDGRHRVISRTTHVQYTA</sequence>
<protein>
    <submittedName>
        <fullName evidence="1">Uncharacterized protein</fullName>
    </submittedName>
</protein>
<feature type="non-terminal residue" evidence="1">
    <location>
        <position position="52"/>
    </location>
</feature>
<accession>A0A6H5HUA9</accession>
<dbReference type="AlphaFoldDB" id="A0A6H5HUA9"/>